<feature type="region of interest" description="Disordered" evidence="6">
    <location>
        <begin position="228"/>
        <end position="268"/>
    </location>
</feature>
<dbReference type="OrthoDB" id="10056939at2759"/>
<evidence type="ECO:0000256" key="1">
    <source>
        <dbReference type="ARBA" id="ARBA00023125"/>
    </source>
</evidence>
<feature type="domain" description="C2H2-type" evidence="8">
    <location>
        <begin position="363"/>
        <end position="391"/>
    </location>
</feature>
<dbReference type="GO" id="GO:0000981">
    <property type="term" value="F:DNA-binding transcription factor activity, RNA polymerase II-specific"/>
    <property type="evidence" value="ECO:0007669"/>
    <property type="project" value="InterPro"/>
</dbReference>
<keyword evidence="10" id="KW-1185">Reference proteome</keyword>
<keyword evidence="4" id="KW-0863">Zinc-finger</keyword>
<evidence type="ECO:0008006" key="11">
    <source>
        <dbReference type="Google" id="ProtNLM"/>
    </source>
</evidence>
<dbReference type="GeneID" id="70179301"/>
<dbReference type="Proteomes" id="UP000756346">
    <property type="component" value="Unassembled WGS sequence"/>
</dbReference>
<feature type="DNA-binding region" description="Homeobox" evidence="5">
    <location>
        <begin position="197"/>
        <end position="232"/>
    </location>
</feature>
<dbReference type="EMBL" id="JAGTJQ010000003">
    <property type="protein sequence ID" value="KAH7036020.1"/>
    <property type="molecule type" value="Genomic_DNA"/>
</dbReference>
<dbReference type="PANTHER" id="PTHR11850">
    <property type="entry name" value="HOMEOBOX PROTEIN TRANSCRIPTION FACTORS"/>
    <property type="match status" value="1"/>
</dbReference>
<feature type="domain" description="Homeobox" evidence="7">
    <location>
        <begin position="195"/>
        <end position="231"/>
    </location>
</feature>
<evidence type="ECO:0000256" key="2">
    <source>
        <dbReference type="ARBA" id="ARBA00023155"/>
    </source>
</evidence>
<accession>A0A9P8YDR1</accession>
<dbReference type="RefSeq" id="XP_046016113.1">
    <property type="nucleotide sequence ID" value="XM_046149755.1"/>
</dbReference>
<keyword evidence="3 5" id="KW-0539">Nucleus</keyword>
<dbReference type="InterPro" id="IPR013087">
    <property type="entry name" value="Znf_C2H2_type"/>
</dbReference>
<dbReference type="AlphaFoldDB" id="A0A9P8YDR1"/>
<dbReference type="SUPFAM" id="SSF46689">
    <property type="entry name" value="Homeodomain-like"/>
    <property type="match status" value="1"/>
</dbReference>
<reference evidence="9" key="1">
    <citation type="journal article" date="2021" name="Nat. Commun.">
        <title>Genetic determinants of endophytism in the Arabidopsis root mycobiome.</title>
        <authorList>
            <person name="Mesny F."/>
            <person name="Miyauchi S."/>
            <person name="Thiergart T."/>
            <person name="Pickel B."/>
            <person name="Atanasova L."/>
            <person name="Karlsson M."/>
            <person name="Huettel B."/>
            <person name="Barry K.W."/>
            <person name="Haridas S."/>
            <person name="Chen C."/>
            <person name="Bauer D."/>
            <person name="Andreopoulos W."/>
            <person name="Pangilinan J."/>
            <person name="LaButti K."/>
            <person name="Riley R."/>
            <person name="Lipzen A."/>
            <person name="Clum A."/>
            <person name="Drula E."/>
            <person name="Henrissat B."/>
            <person name="Kohler A."/>
            <person name="Grigoriev I.V."/>
            <person name="Martin F.M."/>
            <person name="Hacquard S."/>
        </authorList>
    </citation>
    <scope>NUCLEOTIDE SEQUENCE</scope>
    <source>
        <strain evidence="9">MPI-CAGE-CH-0230</strain>
    </source>
</reference>
<name>A0A9P8YDR1_9PEZI</name>
<dbReference type="Pfam" id="PF05920">
    <property type="entry name" value="Homeobox_KN"/>
    <property type="match status" value="1"/>
</dbReference>
<dbReference type="InterPro" id="IPR036864">
    <property type="entry name" value="Zn2-C6_fun-type_DNA-bd_sf"/>
</dbReference>
<dbReference type="Gene3D" id="1.10.10.60">
    <property type="entry name" value="Homeodomain-like"/>
    <property type="match status" value="1"/>
</dbReference>
<dbReference type="PROSITE" id="PS50071">
    <property type="entry name" value="HOMEOBOX_2"/>
    <property type="match status" value="1"/>
</dbReference>
<dbReference type="GO" id="GO:0003677">
    <property type="term" value="F:DNA binding"/>
    <property type="evidence" value="ECO:0007669"/>
    <property type="project" value="UniProtKB-UniRule"/>
</dbReference>
<evidence type="ECO:0000256" key="5">
    <source>
        <dbReference type="PROSITE-ProRule" id="PRU00108"/>
    </source>
</evidence>
<evidence type="ECO:0000313" key="10">
    <source>
        <dbReference type="Proteomes" id="UP000756346"/>
    </source>
</evidence>
<dbReference type="CDD" id="cd00086">
    <property type="entry name" value="homeodomain"/>
    <property type="match status" value="1"/>
</dbReference>
<evidence type="ECO:0000313" key="9">
    <source>
        <dbReference type="EMBL" id="KAH7036020.1"/>
    </source>
</evidence>
<dbReference type="InterPro" id="IPR008422">
    <property type="entry name" value="KN_HD"/>
</dbReference>
<protein>
    <recommendedName>
        <fullName evidence="11">Homeobox and C2H2 transcription factor</fullName>
    </recommendedName>
</protein>
<dbReference type="InterPro" id="IPR009057">
    <property type="entry name" value="Homeodomain-like_sf"/>
</dbReference>
<organism evidence="9 10">
    <name type="scientific">Microdochium trichocladiopsis</name>
    <dbReference type="NCBI Taxonomy" id="1682393"/>
    <lineage>
        <taxon>Eukaryota</taxon>
        <taxon>Fungi</taxon>
        <taxon>Dikarya</taxon>
        <taxon>Ascomycota</taxon>
        <taxon>Pezizomycotina</taxon>
        <taxon>Sordariomycetes</taxon>
        <taxon>Xylariomycetidae</taxon>
        <taxon>Xylariales</taxon>
        <taxon>Microdochiaceae</taxon>
        <taxon>Microdochium</taxon>
    </lineage>
</organism>
<dbReference type="InterPro" id="IPR001356">
    <property type="entry name" value="HD"/>
</dbReference>
<dbReference type="GO" id="GO:0005634">
    <property type="term" value="C:nucleus"/>
    <property type="evidence" value="ECO:0007669"/>
    <property type="project" value="UniProtKB-SubCell"/>
</dbReference>
<evidence type="ECO:0000256" key="4">
    <source>
        <dbReference type="PROSITE-ProRule" id="PRU00042"/>
    </source>
</evidence>
<gene>
    <name evidence="9" type="ORF">B0I36DRAFT_240341</name>
</gene>
<evidence type="ECO:0000259" key="7">
    <source>
        <dbReference type="PROSITE" id="PS50071"/>
    </source>
</evidence>
<dbReference type="InterPro" id="IPR050224">
    <property type="entry name" value="TALE_homeobox"/>
</dbReference>
<dbReference type="PROSITE" id="PS00028">
    <property type="entry name" value="ZINC_FINGER_C2H2_1"/>
    <property type="match status" value="1"/>
</dbReference>
<evidence type="ECO:0000259" key="8">
    <source>
        <dbReference type="PROSITE" id="PS50157"/>
    </source>
</evidence>
<dbReference type="GO" id="GO:0008270">
    <property type="term" value="F:zinc ion binding"/>
    <property type="evidence" value="ECO:0007669"/>
    <property type="project" value="UniProtKB-KW"/>
</dbReference>
<sequence>MDFSFEDFIDHEAHDDLLLLPGVTGLPDDAPAPPLTASQSFLDDSVLVDLDFDDDRPNLSLEAFFSSNGGWRPAVPCDHCRTRRLQCIMLQTTTVNPNPVMSCSSCAALFRSCSLAQKIKRQPSEFETPDPVIGQLHGVTEDHLLDFFKQDPTTTAHDISGGPIDEDSMSHKRAASRHVSRTKPLRTWLVAHSDNPYPTVEEKEQLGSATGLTAVQIANWFANARRRQRQTARAVRKQSHFSRGSPMPSPSNYSMSPMQRWRNSPPEQEGISVAAIERAIGTPAQQVQWLGQHSSGASSTSSLTDLDGYDSGSMMSCASSVSHVSSMSAFDDQSLASLAMSFNADELLVEKRPTRRQSRVALHACKTCLRQFKKRSDLTRHESTIHSATTRSWICSLPVPPDQSLVVWCTDSGTPQCLLCGCEQPDEAHLSTHEFDACAERSLPDRTFARKDHLWQHLRKFHGCKKWAGWKPELDILSHEVESAG</sequence>
<dbReference type="PROSITE" id="PS50157">
    <property type="entry name" value="ZINC_FINGER_C2H2_2"/>
    <property type="match status" value="1"/>
</dbReference>
<keyword evidence="4" id="KW-0862">Zinc</keyword>
<comment type="subcellular location">
    <subcellularLocation>
        <location evidence="5">Nucleus</location>
    </subcellularLocation>
</comment>
<dbReference type="SUPFAM" id="SSF57701">
    <property type="entry name" value="Zn2/Cys6 DNA-binding domain"/>
    <property type="match status" value="1"/>
</dbReference>
<evidence type="ECO:0000256" key="3">
    <source>
        <dbReference type="ARBA" id="ARBA00023242"/>
    </source>
</evidence>
<keyword evidence="1 5" id="KW-0238">DNA-binding</keyword>
<comment type="caution">
    <text evidence="9">The sequence shown here is derived from an EMBL/GenBank/DDBJ whole genome shotgun (WGS) entry which is preliminary data.</text>
</comment>
<keyword evidence="2 5" id="KW-0371">Homeobox</keyword>
<feature type="compositionally biased region" description="Basic residues" evidence="6">
    <location>
        <begin position="228"/>
        <end position="240"/>
    </location>
</feature>
<keyword evidence="4" id="KW-0479">Metal-binding</keyword>
<dbReference type="SMART" id="SM00389">
    <property type="entry name" value="HOX"/>
    <property type="match status" value="1"/>
</dbReference>
<evidence type="ECO:0000256" key="6">
    <source>
        <dbReference type="SAM" id="MobiDB-lite"/>
    </source>
</evidence>
<proteinExistence type="predicted"/>